<dbReference type="Gene3D" id="3.80.10.10">
    <property type="entry name" value="Ribonuclease Inhibitor"/>
    <property type="match status" value="1"/>
</dbReference>
<sequence>MGLSVGVGALCFAFGPSTYYAPVQHVSFSLVTKHLPAKDDVLTLSTPPTRPPRTSLPLEIVLAILESSYYDSDTLEVDRSLLAACSLVSREWSTAAQRLLFHEITLRSQAGYESFLAALHGPKGNTLSDAIVRLRVIIDNNQPAGVSEDMLANAVALCPRLFELDLSIYGFRQIRYGVPPSQRLANDACAFKESTLAILAAGPTISSLKFNNWTDTHDFLPQLLGAWPLLESLSIGGSAPRQVPTTASPTMLRSLHMNFQHAVSADYMEWLLPESVDKIRSIAFAQDPSFRMFKHVLNHHGETLESISLPDCTYDQASVIRLCPNLRQITVEGFQATPTTFRNPAGSLEHIALGIGKSTPVQAVIDAVKSAPHLRAVTAHVAKDYQHSLLPVLQFACASRGIELRFAQDVHQFRKMIRGDSIATSSYPHEKTYTNIYAMRR</sequence>
<dbReference type="Proteomes" id="UP000054007">
    <property type="component" value="Unassembled WGS sequence"/>
</dbReference>
<evidence type="ECO:0000313" key="1">
    <source>
        <dbReference type="EMBL" id="KIY73358.1"/>
    </source>
</evidence>
<gene>
    <name evidence="1" type="ORF">CYLTODRAFT_439916</name>
</gene>
<dbReference type="EMBL" id="KN880436">
    <property type="protein sequence ID" value="KIY73358.1"/>
    <property type="molecule type" value="Genomic_DNA"/>
</dbReference>
<dbReference type="InterPro" id="IPR032675">
    <property type="entry name" value="LRR_dom_sf"/>
</dbReference>
<name>A0A0D7BS45_9AGAR</name>
<accession>A0A0D7BS45</accession>
<proteinExistence type="predicted"/>
<reference evidence="1 2" key="1">
    <citation type="journal article" date="2015" name="Fungal Genet. Biol.">
        <title>Evolution of novel wood decay mechanisms in Agaricales revealed by the genome sequences of Fistulina hepatica and Cylindrobasidium torrendii.</title>
        <authorList>
            <person name="Floudas D."/>
            <person name="Held B.W."/>
            <person name="Riley R."/>
            <person name="Nagy L.G."/>
            <person name="Koehler G."/>
            <person name="Ransdell A.S."/>
            <person name="Younus H."/>
            <person name="Chow J."/>
            <person name="Chiniquy J."/>
            <person name="Lipzen A."/>
            <person name="Tritt A."/>
            <person name="Sun H."/>
            <person name="Haridas S."/>
            <person name="LaButti K."/>
            <person name="Ohm R.A."/>
            <person name="Kues U."/>
            <person name="Blanchette R.A."/>
            <person name="Grigoriev I.V."/>
            <person name="Minto R.E."/>
            <person name="Hibbett D.S."/>
        </authorList>
    </citation>
    <scope>NUCLEOTIDE SEQUENCE [LARGE SCALE GENOMIC DNA]</scope>
    <source>
        <strain evidence="1 2">FP15055 ss-10</strain>
    </source>
</reference>
<dbReference type="OrthoDB" id="2522283at2759"/>
<organism evidence="1 2">
    <name type="scientific">Cylindrobasidium torrendii FP15055 ss-10</name>
    <dbReference type="NCBI Taxonomy" id="1314674"/>
    <lineage>
        <taxon>Eukaryota</taxon>
        <taxon>Fungi</taxon>
        <taxon>Dikarya</taxon>
        <taxon>Basidiomycota</taxon>
        <taxon>Agaricomycotina</taxon>
        <taxon>Agaricomycetes</taxon>
        <taxon>Agaricomycetidae</taxon>
        <taxon>Agaricales</taxon>
        <taxon>Marasmiineae</taxon>
        <taxon>Physalacriaceae</taxon>
        <taxon>Cylindrobasidium</taxon>
    </lineage>
</organism>
<keyword evidence="2" id="KW-1185">Reference proteome</keyword>
<dbReference type="STRING" id="1314674.A0A0D7BS45"/>
<dbReference type="SUPFAM" id="SSF52047">
    <property type="entry name" value="RNI-like"/>
    <property type="match status" value="1"/>
</dbReference>
<protein>
    <submittedName>
        <fullName evidence="1">Uncharacterized protein</fullName>
    </submittedName>
</protein>
<dbReference type="AlphaFoldDB" id="A0A0D7BS45"/>
<evidence type="ECO:0000313" key="2">
    <source>
        <dbReference type="Proteomes" id="UP000054007"/>
    </source>
</evidence>